<reference evidence="1" key="1">
    <citation type="submission" date="2023-04" db="EMBL/GenBank/DDBJ databases">
        <title>A chromosome-level genome assembly of the parasitoid wasp Eretmocerus hayati.</title>
        <authorList>
            <person name="Zhong Y."/>
            <person name="Liu S."/>
            <person name="Liu Y."/>
        </authorList>
    </citation>
    <scope>NUCLEOTIDE SEQUENCE</scope>
    <source>
        <strain evidence="1">ZJU_SS_LIU_2023</strain>
    </source>
</reference>
<comment type="caution">
    <text evidence="1">The sequence shown here is derived from an EMBL/GenBank/DDBJ whole genome shotgun (WGS) entry which is preliminary data.</text>
</comment>
<protein>
    <submittedName>
        <fullName evidence="1">Uncharacterized protein</fullName>
    </submittedName>
</protein>
<sequence length="170" mass="19386">MSAKAERAKLLNRIRFDRKFEKWAAFNVASGKLDSSLKILKPSHPEIPTCSETLLKTDLQLRKLIRKCNPDNPLDHAEMVYFGIALHLLRNVNPALHLDRIIWLIFNIDGLPSYKSSSINFWITMCKVFHQLASYKPSIVSAYYSGSKPASAEIYLADFIKELDDLCENG</sequence>
<keyword evidence="2" id="KW-1185">Reference proteome</keyword>
<name>A0ACC2PGL5_9HYME</name>
<proteinExistence type="predicted"/>
<organism evidence="1 2">
    <name type="scientific">Eretmocerus hayati</name>
    <dbReference type="NCBI Taxonomy" id="131215"/>
    <lineage>
        <taxon>Eukaryota</taxon>
        <taxon>Metazoa</taxon>
        <taxon>Ecdysozoa</taxon>
        <taxon>Arthropoda</taxon>
        <taxon>Hexapoda</taxon>
        <taxon>Insecta</taxon>
        <taxon>Pterygota</taxon>
        <taxon>Neoptera</taxon>
        <taxon>Endopterygota</taxon>
        <taxon>Hymenoptera</taxon>
        <taxon>Apocrita</taxon>
        <taxon>Proctotrupomorpha</taxon>
        <taxon>Chalcidoidea</taxon>
        <taxon>Aphelinidae</taxon>
        <taxon>Aphelininae</taxon>
        <taxon>Eretmocerus</taxon>
    </lineage>
</organism>
<accession>A0ACC2PGL5</accession>
<dbReference type="EMBL" id="CM056741">
    <property type="protein sequence ID" value="KAJ8682607.1"/>
    <property type="molecule type" value="Genomic_DNA"/>
</dbReference>
<dbReference type="Proteomes" id="UP001239111">
    <property type="component" value="Chromosome 1"/>
</dbReference>
<evidence type="ECO:0000313" key="1">
    <source>
        <dbReference type="EMBL" id="KAJ8682607.1"/>
    </source>
</evidence>
<gene>
    <name evidence="1" type="ORF">QAD02_018399</name>
</gene>
<evidence type="ECO:0000313" key="2">
    <source>
        <dbReference type="Proteomes" id="UP001239111"/>
    </source>
</evidence>